<feature type="region of interest" description="Disordered" evidence="1">
    <location>
        <begin position="241"/>
        <end position="281"/>
    </location>
</feature>
<comment type="caution">
    <text evidence="3">The sequence shown here is derived from an EMBL/GenBank/DDBJ whole genome shotgun (WGS) entry which is preliminary data.</text>
</comment>
<dbReference type="InterPro" id="IPR033393">
    <property type="entry name" value="NRBF2_MIT"/>
</dbReference>
<feature type="domain" description="Nuclear receptor-binding factor 2 MIT" evidence="2">
    <location>
        <begin position="1"/>
        <end position="80"/>
    </location>
</feature>
<dbReference type="Gene3D" id="1.20.58.80">
    <property type="entry name" value="Phosphotransferase system, lactose/cellobiose-type IIA subunit"/>
    <property type="match status" value="1"/>
</dbReference>
<organism evidence="3 4">
    <name type="scientific">Desmophyllum pertusum</name>
    <dbReference type="NCBI Taxonomy" id="174260"/>
    <lineage>
        <taxon>Eukaryota</taxon>
        <taxon>Metazoa</taxon>
        <taxon>Cnidaria</taxon>
        <taxon>Anthozoa</taxon>
        <taxon>Hexacorallia</taxon>
        <taxon>Scleractinia</taxon>
        <taxon>Caryophylliina</taxon>
        <taxon>Caryophylliidae</taxon>
        <taxon>Desmophyllum</taxon>
    </lineage>
</organism>
<dbReference type="OrthoDB" id="3694230at2759"/>
<name>A0A9X0A3N1_9CNID</name>
<feature type="region of interest" description="Disordered" evidence="1">
    <location>
        <begin position="141"/>
        <end position="164"/>
    </location>
</feature>
<sequence length="281" mass="32035">MDCPLNWAHQQDRKAEALVNHRKFADAIICHQKASEFLQEAMRMTQVKQALVSLQLQVNNHCRQQRILKEKWKRCEIEQEKRFKQEQARVLQERQNHEMVESDIPAKIEMKTSTELVDGKKETECSQSSSLVISAENFSVSSTSSSSDCAGSKDEKSTAKDLEGQVSDLQMQVLSLSQDLEDCNRENSRLKKALDNVREFVKFKFGCELEDEMLDFNLVKSQCATESESFSGNADLKISTEMDGQDQAVQDTTDCEIDKDIPLPPLETPQFVYEDEHKASS</sequence>
<dbReference type="PANTHER" id="PTHR14964:SF2">
    <property type="entry name" value="NUCLEAR RECEPTOR-BINDING FACTOR 2"/>
    <property type="match status" value="1"/>
</dbReference>
<gene>
    <name evidence="3" type="primary">NRBF2</name>
    <name evidence="3" type="ORF">OS493_012151</name>
</gene>
<dbReference type="EMBL" id="MU825401">
    <property type="protein sequence ID" value="KAJ7392485.1"/>
    <property type="molecule type" value="Genomic_DNA"/>
</dbReference>
<dbReference type="InterPro" id="IPR039679">
    <property type="entry name" value="NRBF2"/>
</dbReference>
<accession>A0A9X0A3N1</accession>
<dbReference type="SUPFAM" id="SSF140361">
    <property type="entry name" value="MIT domain-like"/>
    <property type="match status" value="1"/>
</dbReference>
<dbReference type="GO" id="GO:0006914">
    <property type="term" value="P:autophagy"/>
    <property type="evidence" value="ECO:0007669"/>
    <property type="project" value="InterPro"/>
</dbReference>
<evidence type="ECO:0000313" key="3">
    <source>
        <dbReference type="EMBL" id="KAJ7392485.1"/>
    </source>
</evidence>
<proteinExistence type="predicted"/>
<dbReference type="GO" id="GO:0016301">
    <property type="term" value="F:kinase activity"/>
    <property type="evidence" value="ECO:0007669"/>
    <property type="project" value="UniProtKB-KW"/>
</dbReference>
<dbReference type="AlphaFoldDB" id="A0A9X0A3N1"/>
<protein>
    <submittedName>
        <fullName evidence="3">Regulation of lipid kinase</fullName>
    </submittedName>
</protein>
<dbReference type="Pfam" id="PF17169">
    <property type="entry name" value="NRBF2_MIT"/>
    <property type="match status" value="1"/>
</dbReference>
<dbReference type="PANTHER" id="PTHR14964">
    <property type="entry name" value="NUCLEAR RECEPTOR BINDING FACTOR 2"/>
    <property type="match status" value="1"/>
</dbReference>
<evidence type="ECO:0000259" key="2">
    <source>
        <dbReference type="Pfam" id="PF17169"/>
    </source>
</evidence>
<evidence type="ECO:0000256" key="1">
    <source>
        <dbReference type="SAM" id="MobiDB-lite"/>
    </source>
</evidence>
<keyword evidence="3" id="KW-0418">Kinase</keyword>
<reference evidence="3" key="1">
    <citation type="submission" date="2023-01" db="EMBL/GenBank/DDBJ databases">
        <title>Genome assembly of the deep-sea coral Lophelia pertusa.</title>
        <authorList>
            <person name="Herrera S."/>
            <person name="Cordes E."/>
        </authorList>
    </citation>
    <scope>NUCLEOTIDE SEQUENCE</scope>
    <source>
        <strain evidence="3">USNM1676648</strain>
        <tissue evidence="3">Polyp</tissue>
    </source>
</reference>
<keyword evidence="4" id="KW-1185">Reference proteome</keyword>
<evidence type="ECO:0000313" key="4">
    <source>
        <dbReference type="Proteomes" id="UP001163046"/>
    </source>
</evidence>
<feature type="compositionally biased region" description="Basic and acidic residues" evidence="1">
    <location>
        <begin position="151"/>
        <end position="163"/>
    </location>
</feature>
<dbReference type="Proteomes" id="UP001163046">
    <property type="component" value="Unassembled WGS sequence"/>
</dbReference>
<keyword evidence="3" id="KW-0808">Transferase</keyword>